<accession>A0ABU0UAP6</accession>
<dbReference type="EMBL" id="JAUTBA010000001">
    <property type="protein sequence ID" value="MDQ1151914.1"/>
    <property type="molecule type" value="Genomic_DNA"/>
</dbReference>
<protein>
    <submittedName>
        <fullName evidence="6">Micrococcal nuclease</fullName>
        <ecNumber evidence="6">3.1.31.1</ecNumber>
    </submittedName>
</protein>
<keyword evidence="2" id="KW-0255">Endonuclease</keyword>
<evidence type="ECO:0000256" key="1">
    <source>
        <dbReference type="ARBA" id="ARBA00022722"/>
    </source>
</evidence>
<dbReference type="PROSITE" id="PS50830">
    <property type="entry name" value="TNASE_3"/>
    <property type="match status" value="1"/>
</dbReference>
<evidence type="ECO:0000313" key="7">
    <source>
        <dbReference type="Proteomes" id="UP001244640"/>
    </source>
</evidence>
<dbReference type="InterPro" id="IPR035437">
    <property type="entry name" value="SNase_OB-fold_sf"/>
</dbReference>
<evidence type="ECO:0000256" key="4">
    <source>
        <dbReference type="SAM" id="SignalP"/>
    </source>
</evidence>
<dbReference type="Gene3D" id="2.40.50.90">
    <property type="match status" value="1"/>
</dbReference>
<evidence type="ECO:0000256" key="2">
    <source>
        <dbReference type="ARBA" id="ARBA00022759"/>
    </source>
</evidence>
<keyword evidence="4" id="KW-0732">Signal</keyword>
<feature type="signal peptide" evidence="4">
    <location>
        <begin position="1"/>
        <end position="25"/>
    </location>
</feature>
<dbReference type="PANTHER" id="PTHR12302:SF3">
    <property type="entry name" value="SERINE_THREONINE-PROTEIN KINASE 31"/>
    <property type="match status" value="1"/>
</dbReference>
<evidence type="ECO:0000259" key="5">
    <source>
        <dbReference type="PROSITE" id="PS50830"/>
    </source>
</evidence>
<dbReference type="Proteomes" id="UP001244640">
    <property type="component" value="Unassembled WGS sequence"/>
</dbReference>
<keyword evidence="7" id="KW-1185">Reference proteome</keyword>
<dbReference type="RefSeq" id="WP_307187325.1">
    <property type="nucleotide sequence ID" value="NZ_JAUTBA010000001.1"/>
</dbReference>
<dbReference type="PANTHER" id="PTHR12302">
    <property type="entry name" value="EBNA2 BINDING PROTEIN P100"/>
    <property type="match status" value="1"/>
</dbReference>
<dbReference type="Pfam" id="PF00565">
    <property type="entry name" value="SNase"/>
    <property type="match status" value="1"/>
</dbReference>
<gene>
    <name evidence="6" type="ORF">QE382_003898</name>
</gene>
<keyword evidence="1" id="KW-0540">Nuclease</keyword>
<dbReference type="InterPro" id="IPR016071">
    <property type="entry name" value="Staphylococal_nuclease_OB-fold"/>
</dbReference>
<dbReference type="SMART" id="SM00318">
    <property type="entry name" value="SNc"/>
    <property type="match status" value="1"/>
</dbReference>
<keyword evidence="3 6" id="KW-0378">Hydrolase</keyword>
<reference evidence="6 7" key="1">
    <citation type="submission" date="2023-07" db="EMBL/GenBank/DDBJ databases">
        <title>Functional and genomic diversity of the sorghum phyllosphere microbiome.</title>
        <authorList>
            <person name="Shade A."/>
        </authorList>
    </citation>
    <scope>NUCLEOTIDE SEQUENCE [LARGE SCALE GENOMIC DNA]</scope>
    <source>
        <strain evidence="6 7">SORGH_AS_0892</strain>
    </source>
</reference>
<feature type="domain" description="TNase-like" evidence="5">
    <location>
        <begin position="56"/>
        <end position="185"/>
    </location>
</feature>
<sequence>MQSTYRKWSFVFGSLLLISSPLVSCQSKSEDYKQKMLGFSSSGIKDNKNLPNGIYRVTKVSDGDTFWCKDDREQRIKIRLIGIDAPEPRNYFRKKEQAFGKEASRYATDLLLHKTIRLEFDVDSLDQYGRTLAYAYLIDGTFINEKIVKDGYAILMTIAPNVKYEQRFQEAQHYAREKGLGLWSKNITE</sequence>
<name>A0ABU0UAP6_9SPHI</name>
<dbReference type="SUPFAM" id="SSF50199">
    <property type="entry name" value="Staphylococcal nuclease"/>
    <property type="match status" value="1"/>
</dbReference>
<dbReference type="EC" id="3.1.31.1" evidence="6"/>
<evidence type="ECO:0000313" key="6">
    <source>
        <dbReference type="EMBL" id="MDQ1151914.1"/>
    </source>
</evidence>
<proteinExistence type="predicted"/>
<dbReference type="GO" id="GO:1990599">
    <property type="term" value="F:3' overhang single-stranded DNA endodeoxyribonuclease activity"/>
    <property type="evidence" value="ECO:0007669"/>
    <property type="project" value="UniProtKB-EC"/>
</dbReference>
<evidence type="ECO:0000256" key="3">
    <source>
        <dbReference type="ARBA" id="ARBA00022801"/>
    </source>
</evidence>
<feature type="chain" id="PRO_5045765826" evidence="4">
    <location>
        <begin position="26"/>
        <end position="189"/>
    </location>
</feature>
<comment type="caution">
    <text evidence="6">The sequence shown here is derived from an EMBL/GenBank/DDBJ whole genome shotgun (WGS) entry which is preliminary data.</text>
</comment>
<organism evidence="6 7">
    <name type="scientific">Sphingobacterium zeae</name>
    <dbReference type="NCBI Taxonomy" id="1776859"/>
    <lineage>
        <taxon>Bacteria</taxon>
        <taxon>Pseudomonadati</taxon>
        <taxon>Bacteroidota</taxon>
        <taxon>Sphingobacteriia</taxon>
        <taxon>Sphingobacteriales</taxon>
        <taxon>Sphingobacteriaceae</taxon>
        <taxon>Sphingobacterium</taxon>
    </lineage>
</organism>